<accession>A0A830FXD1</accession>
<name>A0A830FXD1_HALAR</name>
<evidence type="ECO:0000313" key="1">
    <source>
        <dbReference type="EMBL" id="GGM50957.1"/>
    </source>
</evidence>
<comment type="caution">
    <text evidence="1">The sequence shown here is derived from an EMBL/GenBank/DDBJ whole genome shotgun (WGS) entry which is preliminary data.</text>
</comment>
<dbReference type="AlphaFoldDB" id="A0A830FXD1"/>
<protein>
    <submittedName>
        <fullName evidence="1">Uncharacterized protein</fullName>
    </submittedName>
</protein>
<sequence>MDKTKRRVLNTLLTQTNEYQCERYRPTSGAERVFHIRSGRSSKEVTVTAATNNPSHSLRNA</sequence>
<evidence type="ECO:0000313" key="2">
    <source>
        <dbReference type="Proteomes" id="UP000656367"/>
    </source>
</evidence>
<gene>
    <name evidence="1" type="ORF">GCM10009006_35150</name>
</gene>
<reference evidence="1" key="1">
    <citation type="journal article" date="2014" name="Int. J. Syst. Evol. Microbiol.">
        <title>Complete genome sequence of Corynebacterium casei LMG S-19264T (=DSM 44701T), isolated from a smear-ripened cheese.</title>
        <authorList>
            <consortium name="US DOE Joint Genome Institute (JGI-PGF)"/>
            <person name="Walter F."/>
            <person name="Albersmeier A."/>
            <person name="Kalinowski J."/>
            <person name="Ruckert C."/>
        </authorList>
    </citation>
    <scope>NUCLEOTIDE SEQUENCE</scope>
    <source>
        <strain evidence="1">JCM 15759</strain>
    </source>
</reference>
<organism evidence="1 2">
    <name type="scientific">Haloarcula argentinensis</name>
    <dbReference type="NCBI Taxonomy" id="43776"/>
    <lineage>
        <taxon>Archaea</taxon>
        <taxon>Methanobacteriati</taxon>
        <taxon>Methanobacteriota</taxon>
        <taxon>Stenosarchaea group</taxon>
        <taxon>Halobacteria</taxon>
        <taxon>Halobacteriales</taxon>
        <taxon>Haloarculaceae</taxon>
        <taxon>Haloarcula</taxon>
    </lineage>
</organism>
<dbReference type="EMBL" id="BMON01000006">
    <property type="protein sequence ID" value="GGM50957.1"/>
    <property type="molecule type" value="Genomic_DNA"/>
</dbReference>
<proteinExistence type="predicted"/>
<reference evidence="1" key="2">
    <citation type="submission" date="2020-09" db="EMBL/GenBank/DDBJ databases">
        <authorList>
            <person name="Sun Q."/>
            <person name="Ohkuma M."/>
        </authorList>
    </citation>
    <scope>NUCLEOTIDE SEQUENCE</scope>
    <source>
        <strain evidence="1">JCM 15759</strain>
    </source>
</reference>
<dbReference type="Proteomes" id="UP000656367">
    <property type="component" value="Unassembled WGS sequence"/>
</dbReference>